<feature type="domain" description="UvrD-like helicase ATP-binding" evidence="10">
    <location>
        <begin position="63"/>
        <end position="141"/>
    </location>
</feature>
<feature type="domain" description="UvrD-like helicase C-terminal" evidence="11">
    <location>
        <begin position="378"/>
        <end position="456"/>
    </location>
</feature>
<reference evidence="12 13" key="1">
    <citation type="submission" date="2019-12" db="EMBL/GenBank/DDBJ databases">
        <title>The draft genomic sequence of strain Chitinophaga oryziterrae JCM 16595.</title>
        <authorList>
            <person name="Zhang X."/>
        </authorList>
    </citation>
    <scope>NUCLEOTIDE SEQUENCE [LARGE SCALE GENOMIC DNA]</scope>
    <source>
        <strain evidence="12 13">JCM 16595</strain>
    </source>
</reference>
<accession>A0A6N8J4Y1</accession>
<dbReference type="EC" id="5.6.2.4" evidence="7"/>
<dbReference type="InterPro" id="IPR014016">
    <property type="entry name" value="UvrD-like_ATP-bd"/>
</dbReference>
<comment type="caution">
    <text evidence="12">The sequence shown here is derived from an EMBL/GenBank/DDBJ whole genome shotgun (WGS) entry which is preliminary data.</text>
</comment>
<protein>
    <recommendedName>
        <fullName evidence="7">DNA 3'-5' helicase</fullName>
        <ecNumber evidence="7">5.6.2.4</ecNumber>
    </recommendedName>
    <alternativeName>
        <fullName evidence="8">DNA 3'-5' helicase II</fullName>
    </alternativeName>
</protein>
<name>A0A6N8J4Y1_9BACT</name>
<gene>
    <name evidence="12" type="ORF">GO495_06530</name>
</gene>
<sequence length="492" mass="56973">MLSDTSIEAYYRAEDVNFANTNNRNAIVNYHTHKKLPLPVSNSNEKLRFKVWTKMLRREPAKLTFKMIMRLAELIINSNPKIKDYLQKTYHFVFLDEFQDATNIQYDFFKSCFLGSSTAFTAVGDGKQRIMVWAGALQTVFEDYIAETGAVQMPLRMNFRSAPRLVAVLNHLTEHLLGKKELAIPSSKWDPDRGTCEVWVFENPVKEQEILFKSVEQWIKTDGIDPREICILVKQQLDIYAGNLIKYFNDNGIKARDENKFQDLLTQEVCLYIIHTLYLIFGKRSGESKDITFRFLRNLNPELQDDALLKLEYSYQGFITATKSTYDRKRLQESDINSMIDDIVNYAGKDGIRYSNLQYKNATLLEEQLDSVKKEFAINYTQSLDVLNSLDMLIGKDTIPVMTIHKSKGLEYHTIVFIGLEDGAFWSFQKQPDEDKCAFFVALSRAKEQVFFTFSKEREGKFGTQRQSTSNIQVIFDELRKSGIVKMVPKVD</sequence>
<keyword evidence="2" id="KW-0378">Hydrolase</keyword>
<dbReference type="InterPro" id="IPR027417">
    <property type="entry name" value="P-loop_NTPase"/>
</dbReference>
<comment type="catalytic activity">
    <reaction evidence="6">
        <text>Couples ATP hydrolysis with the unwinding of duplex DNA by translocating in the 3'-5' direction.</text>
        <dbReference type="EC" id="5.6.2.4"/>
    </reaction>
</comment>
<keyword evidence="1" id="KW-0547">Nucleotide-binding</keyword>
<dbReference type="RefSeq" id="WP_157298856.1">
    <property type="nucleotide sequence ID" value="NZ_BAAAZB010000005.1"/>
</dbReference>
<dbReference type="GO" id="GO:0000725">
    <property type="term" value="P:recombinational repair"/>
    <property type="evidence" value="ECO:0007669"/>
    <property type="project" value="TreeGrafter"/>
</dbReference>
<dbReference type="Pfam" id="PF00580">
    <property type="entry name" value="UvrD-helicase"/>
    <property type="match status" value="1"/>
</dbReference>
<evidence type="ECO:0000259" key="10">
    <source>
        <dbReference type="Pfam" id="PF00580"/>
    </source>
</evidence>
<proteinExistence type="predicted"/>
<organism evidence="12 13">
    <name type="scientific">Chitinophaga oryziterrae</name>
    <dbReference type="NCBI Taxonomy" id="1031224"/>
    <lineage>
        <taxon>Bacteria</taxon>
        <taxon>Pseudomonadati</taxon>
        <taxon>Bacteroidota</taxon>
        <taxon>Chitinophagia</taxon>
        <taxon>Chitinophagales</taxon>
        <taxon>Chitinophagaceae</taxon>
        <taxon>Chitinophaga</taxon>
    </lineage>
</organism>
<keyword evidence="13" id="KW-1185">Reference proteome</keyword>
<evidence type="ECO:0000256" key="3">
    <source>
        <dbReference type="ARBA" id="ARBA00022806"/>
    </source>
</evidence>
<dbReference type="OrthoDB" id="1100019at2"/>
<dbReference type="PANTHER" id="PTHR11070">
    <property type="entry name" value="UVRD / RECB / PCRA DNA HELICASE FAMILY MEMBER"/>
    <property type="match status" value="1"/>
</dbReference>
<evidence type="ECO:0000259" key="11">
    <source>
        <dbReference type="Pfam" id="PF13361"/>
    </source>
</evidence>
<keyword evidence="5" id="KW-0413">Isomerase</keyword>
<dbReference type="InterPro" id="IPR014017">
    <property type="entry name" value="DNA_helicase_UvrD-like_C"/>
</dbReference>
<dbReference type="InterPro" id="IPR000212">
    <property type="entry name" value="DNA_helicase_UvrD/REP"/>
</dbReference>
<dbReference type="AlphaFoldDB" id="A0A6N8J4Y1"/>
<evidence type="ECO:0000256" key="7">
    <source>
        <dbReference type="ARBA" id="ARBA00034808"/>
    </source>
</evidence>
<evidence type="ECO:0000256" key="8">
    <source>
        <dbReference type="ARBA" id="ARBA00034923"/>
    </source>
</evidence>
<dbReference type="Pfam" id="PF13361">
    <property type="entry name" value="UvrD_C"/>
    <property type="match status" value="1"/>
</dbReference>
<dbReference type="GO" id="GO:0005524">
    <property type="term" value="F:ATP binding"/>
    <property type="evidence" value="ECO:0007669"/>
    <property type="project" value="UniProtKB-KW"/>
</dbReference>
<comment type="catalytic activity">
    <reaction evidence="9">
        <text>ATP + H2O = ADP + phosphate + H(+)</text>
        <dbReference type="Rhea" id="RHEA:13065"/>
        <dbReference type="ChEBI" id="CHEBI:15377"/>
        <dbReference type="ChEBI" id="CHEBI:15378"/>
        <dbReference type="ChEBI" id="CHEBI:30616"/>
        <dbReference type="ChEBI" id="CHEBI:43474"/>
        <dbReference type="ChEBI" id="CHEBI:456216"/>
        <dbReference type="EC" id="5.6.2.4"/>
    </reaction>
</comment>
<evidence type="ECO:0000313" key="12">
    <source>
        <dbReference type="EMBL" id="MVT40230.1"/>
    </source>
</evidence>
<dbReference type="SUPFAM" id="SSF52540">
    <property type="entry name" value="P-loop containing nucleoside triphosphate hydrolases"/>
    <property type="match status" value="1"/>
</dbReference>
<dbReference type="GO" id="GO:0003677">
    <property type="term" value="F:DNA binding"/>
    <property type="evidence" value="ECO:0007669"/>
    <property type="project" value="InterPro"/>
</dbReference>
<evidence type="ECO:0000256" key="2">
    <source>
        <dbReference type="ARBA" id="ARBA00022801"/>
    </source>
</evidence>
<evidence type="ECO:0000256" key="6">
    <source>
        <dbReference type="ARBA" id="ARBA00034617"/>
    </source>
</evidence>
<evidence type="ECO:0000256" key="4">
    <source>
        <dbReference type="ARBA" id="ARBA00022840"/>
    </source>
</evidence>
<evidence type="ECO:0000256" key="5">
    <source>
        <dbReference type="ARBA" id="ARBA00023235"/>
    </source>
</evidence>
<keyword evidence="3 12" id="KW-0347">Helicase</keyword>
<dbReference type="EMBL" id="WRXO01000001">
    <property type="protein sequence ID" value="MVT40230.1"/>
    <property type="molecule type" value="Genomic_DNA"/>
</dbReference>
<dbReference type="Proteomes" id="UP000468388">
    <property type="component" value="Unassembled WGS sequence"/>
</dbReference>
<dbReference type="PANTHER" id="PTHR11070:SF2">
    <property type="entry name" value="ATP-DEPENDENT DNA HELICASE SRS2"/>
    <property type="match status" value="1"/>
</dbReference>
<keyword evidence="4" id="KW-0067">ATP-binding</keyword>
<evidence type="ECO:0000313" key="13">
    <source>
        <dbReference type="Proteomes" id="UP000468388"/>
    </source>
</evidence>
<evidence type="ECO:0000256" key="9">
    <source>
        <dbReference type="ARBA" id="ARBA00048988"/>
    </source>
</evidence>
<dbReference type="Gene3D" id="3.40.50.300">
    <property type="entry name" value="P-loop containing nucleotide triphosphate hydrolases"/>
    <property type="match status" value="3"/>
</dbReference>
<dbReference type="GO" id="GO:0016787">
    <property type="term" value="F:hydrolase activity"/>
    <property type="evidence" value="ECO:0007669"/>
    <property type="project" value="UniProtKB-KW"/>
</dbReference>
<dbReference type="GO" id="GO:0043138">
    <property type="term" value="F:3'-5' DNA helicase activity"/>
    <property type="evidence" value="ECO:0007669"/>
    <property type="project" value="UniProtKB-EC"/>
</dbReference>
<evidence type="ECO:0000256" key="1">
    <source>
        <dbReference type="ARBA" id="ARBA00022741"/>
    </source>
</evidence>